<proteinExistence type="predicted"/>
<dbReference type="GeneID" id="100215468"/>
<organism evidence="3 4">
    <name type="scientific">Hydra vulgaris</name>
    <name type="common">Hydra</name>
    <name type="synonym">Hydra attenuata</name>
    <dbReference type="NCBI Taxonomy" id="6087"/>
    <lineage>
        <taxon>Eukaryota</taxon>
        <taxon>Metazoa</taxon>
        <taxon>Cnidaria</taxon>
        <taxon>Hydrozoa</taxon>
        <taxon>Hydroidolina</taxon>
        <taxon>Anthoathecata</taxon>
        <taxon>Aplanulata</taxon>
        <taxon>Hydridae</taxon>
        <taxon>Hydra</taxon>
    </lineage>
</organism>
<protein>
    <submittedName>
        <fullName evidence="4">Glycerophosphodiester phosphodiesterase 1</fullName>
    </submittedName>
</protein>
<dbReference type="CDD" id="cd08573">
    <property type="entry name" value="GDPD_GDE1"/>
    <property type="match status" value="1"/>
</dbReference>
<evidence type="ECO:0000259" key="2">
    <source>
        <dbReference type="PROSITE" id="PS51704"/>
    </source>
</evidence>
<dbReference type="Gene3D" id="3.20.20.190">
    <property type="entry name" value="Phosphatidylinositol (PI) phosphodiesterase"/>
    <property type="match status" value="1"/>
</dbReference>
<feature type="signal peptide" evidence="1">
    <location>
        <begin position="1"/>
        <end position="16"/>
    </location>
</feature>
<evidence type="ECO:0000313" key="3">
    <source>
        <dbReference type="Proteomes" id="UP001652625"/>
    </source>
</evidence>
<dbReference type="InterPro" id="IPR017946">
    <property type="entry name" value="PLC-like_Pdiesterase_TIM-brl"/>
</dbReference>
<dbReference type="PANTHER" id="PTHR46320">
    <property type="entry name" value="GLYCEROPHOSPHODIESTER PHOSPHODIESTERASE 1"/>
    <property type="match status" value="1"/>
</dbReference>
<evidence type="ECO:0000256" key="1">
    <source>
        <dbReference type="SAM" id="SignalP"/>
    </source>
</evidence>
<dbReference type="SUPFAM" id="SSF51695">
    <property type="entry name" value="PLC-like phosphodiesterases"/>
    <property type="match status" value="1"/>
</dbReference>
<dbReference type="InterPro" id="IPR030395">
    <property type="entry name" value="GP_PDE_dom"/>
</dbReference>
<dbReference type="PROSITE" id="PS51704">
    <property type="entry name" value="GP_PDE"/>
    <property type="match status" value="1"/>
</dbReference>
<keyword evidence="1" id="KW-0732">Signal</keyword>
<evidence type="ECO:0000313" key="4">
    <source>
        <dbReference type="RefSeq" id="XP_065649897.1"/>
    </source>
</evidence>
<feature type="domain" description="GP-PDE" evidence="2">
    <location>
        <begin position="40"/>
        <end position="315"/>
    </location>
</feature>
<keyword evidence="3" id="KW-1185">Reference proteome</keyword>
<name>A0ABM4BLF4_HYDVU</name>
<feature type="chain" id="PRO_5045552079" evidence="1">
    <location>
        <begin position="17"/>
        <end position="315"/>
    </location>
</feature>
<dbReference type="RefSeq" id="XP_065649897.1">
    <property type="nucleotide sequence ID" value="XM_065793825.1"/>
</dbReference>
<gene>
    <name evidence="4" type="primary">LOC100215468</name>
</gene>
<sequence length="315" mass="36201">MFILAVILLPVIAILSYNHFKLPKQSIEQTKKILFRNNKAIIIGHRGGQFEAPENTLIAIKTAYKNGATAVEIDVDFTKDGVPILHHDDEVNRVTNSTGLVKEFMWNDLKKLNAASKFNYTITKGLIESVEFEGIPLLIDAIKLCMKYKLSINLDIKSNATGITNFLKDLLLKEPQSPDFIFVTSFMPHIVYKVRKECSQFGTGLIWRPHLLSRKMNGEPYDNQSIYLTLLYDILDYFYMWSVHLWLVDFLGVSLVSINKNYLIENGNIEYWRNQGIEVIVWTVNNVEEKKFFLSKNVPVITDSLLNSEYCPEPI</sequence>
<dbReference type="Proteomes" id="UP001652625">
    <property type="component" value="Chromosome 03"/>
</dbReference>
<accession>A0ABM4BLF4</accession>
<dbReference type="Pfam" id="PF03009">
    <property type="entry name" value="GDPD"/>
    <property type="match status" value="1"/>
</dbReference>
<reference evidence="4" key="1">
    <citation type="submission" date="2025-08" db="UniProtKB">
        <authorList>
            <consortium name="RefSeq"/>
        </authorList>
    </citation>
    <scope>IDENTIFICATION</scope>
</reference>
<dbReference type="PANTHER" id="PTHR46320:SF1">
    <property type="entry name" value="GLYCEROPHOSPHODIESTER PHOSPHODIESTERASE 1"/>
    <property type="match status" value="1"/>
</dbReference>